<sequence>MARPPIFETPEQFEEVANTYFATCEAKERPYTVNGLALALGMTRETLLRYGEKPEFSDAVKAVRATLEDYWEQRLAGPNAAGTIFWLKNQGWSDKTEQTITAEVVNKVERTIVKPA</sequence>
<organism evidence="1 2">
    <name type="scientific">Lysobacter panacisoli</name>
    <dbReference type="NCBI Taxonomy" id="1255263"/>
    <lineage>
        <taxon>Bacteria</taxon>
        <taxon>Pseudomonadati</taxon>
        <taxon>Pseudomonadota</taxon>
        <taxon>Gammaproteobacteria</taxon>
        <taxon>Lysobacterales</taxon>
        <taxon>Lysobacteraceae</taxon>
        <taxon>Lysobacter</taxon>
    </lineage>
</organism>
<accession>A0ABP9LG69</accession>
<reference evidence="2" key="1">
    <citation type="journal article" date="2019" name="Int. J. Syst. Evol. Microbiol.">
        <title>The Global Catalogue of Microorganisms (GCM) 10K type strain sequencing project: providing services to taxonomists for standard genome sequencing and annotation.</title>
        <authorList>
            <consortium name="The Broad Institute Genomics Platform"/>
            <consortium name="The Broad Institute Genome Sequencing Center for Infectious Disease"/>
            <person name="Wu L."/>
            <person name="Ma J."/>
        </authorList>
    </citation>
    <scope>NUCLEOTIDE SEQUENCE [LARGE SCALE GENOMIC DNA]</scope>
    <source>
        <strain evidence="2">JCM 19212</strain>
    </source>
</reference>
<comment type="caution">
    <text evidence="1">The sequence shown here is derived from an EMBL/GenBank/DDBJ whole genome shotgun (WGS) entry which is preliminary data.</text>
</comment>
<evidence type="ECO:0000313" key="2">
    <source>
        <dbReference type="Proteomes" id="UP001501083"/>
    </source>
</evidence>
<keyword evidence="2" id="KW-1185">Reference proteome</keyword>
<dbReference type="Pfam" id="PF16677">
    <property type="entry name" value="GP3_package"/>
    <property type="match status" value="1"/>
</dbReference>
<evidence type="ECO:0008006" key="3">
    <source>
        <dbReference type="Google" id="ProtNLM"/>
    </source>
</evidence>
<dbReference type="InterPro" id="IPR032066">
    <property type="entry name" value="GP3_package"/>
</dbReference>
<dbReference type="EMBL" id="BAABKY010000002">
    <property type="protein sequence ID" value="GAA5075511.1"/>
    <property type="molecule type" value="Genomic_DNA"/>
</dbReference>
<protein>
    <recommendedName>
        <fullName evidence="3">Terminase small subunit</fullName>
    </recommendedName>
</protein>
<name>A0ABP9LG69_9GAMM</name>
<evidence type="ECO:0000313" key="1">
    <source>
        <dbReference type="EMBL" id="GAA5075511.1"/>
    </source>
</evidence>
<dbReference type="Proteomes" id="UP001501083">
    <property type="component" value="Unassembled WGS sequence"/>
</dbReference>
<gene>
    <name evidence="1" type="ORF">GCM10025759_19120</name>
</gene>
<dbReference type="Gene3D" id="1.10.132.80">
    <property type="match status" value="1"/>
</dbReference>
<dbReference type="RefSeq" id="WP_158985732.1">
    <property type="nucleotide sequence ID" value="NZ_BAABKY010000002.1"/>
</dbReference>
<proteinExistence type="predicted"/>